<keyword evidence="3" id="KW-0949">S-adenosyl-L-methionine</keyword>
<feature type="domain" description="O-methyltransferase C-terminal" evidence="4">
    <location>
        <begin position="116"/>
        <end position="319"/>
    </location>
</feature>
<keyword evidence="2" id="KW-0808">Transferase</keyword>
<proteinExistence type="predicted"/>
<keyword evidence="1 6" id="KW-0489">Methyltransferase</keyword>
<dbReference type="Pfam" id="PF00891">
    <property type="entry name" value="Methyltransf_2"/>
    <property type="match status" value="1"/>
</dbReference>
<dbReference type="Pfam" id="PF08100">
    <property type="entry name" value="Dimerisation"/>
    <property type="match status" value="1"/>
</dbReference>
<dbReference type="GO" id="GO:0008168">
    <property type="term" value="F:methyltransferase activity"/>
    <property type="evidence" value="ECO:0007669"/>
    <property type="project" value="UniProtKB-KW"/>
</dbReference>
<organism evidence="6 7">
    <name type="scientific">Nocardia iowensis</name>
    <dbReference type="NCBI Taxonomy" id="204891"/>
    <lineage>
        <taxon>Bacteria</taxon>
        <taxon>Bacillati</taxon>
        <taxon>Actinomycetota</taxon>
        <taxon>Actinomycetes</taxon>
        <taxon>Mycobacteriales</taxon>
        <taxon>Nocardiaceae</taxon>
        <taxon>Nocardia</taxon>
    </lineage>
</organism>
<sequence length="341" mass="36109">MTEPVRPRRRGNLAEAADLVFPYAVRVAATLRLADFLADGVCELTDLAAAAGAEPDALGRLMRYLTCRGVFAETAPDTYRLTPAARMLCSDSTGNLRALLDLEGLGGRLDRPMAGLLESVRTGSASYPAIFGKPFWDDLAEHPELGQAFDTMMAAQVGDVATEVAQGFSWSEVGHVVDVGGGAGALLTELLRTYPTLTGTLVDLPGPAKAATRVFEEAGLADRCTVVEGSFFAPLPTGGDVYVLSVVLHDWDDRQARAILRSCAHAAGAGGTVLVVEGLADGDLPPAVSTTLDLRMLVTMGGKERTHEQMRTLIESAGLTVVAARRTATRTLLECRTRGPR</sequence>
<evidence type="ECO:0000313" key="6">
    <source>
        <dbReference type="EMBL" id="QXN88452.1"/>
    </source>
</evidence>
<dbReference type="PANTHER" id="PTHR43712">
    <property type="entry name" value="PUTATIVE (AFU_ORTHOLOGUE AFUA_4G14580)-RELATED"/>
    <property type="match status" value="1"/>
</dbReference>
<dbReference type="InterPro" id="IPR012967">
    <property type="entry name" value="COMT_dimerisation"/>
</dbReference>
<evidence type="ECO:0000256" key="2">
    <source>
        <dbReference type="ARBA" id="ARBA00022679"/>
    </source>
</evidence>
<evidence type="ECO:0000256" key="1">
    <source>
        <dbReference type="ARBA" id="ARBA00022603"/>
    </source>
</evidence>
<dbReference type="EMBL" id="CP078145">
    <property type="protein sequence ID" value="QXN88452.1"/>
    <property type="molecule type" value="Genomic_DNA"/>
</dbReference>
<accession>A0ABX8RHG5</accession>
<evidence type="ECO:0000259" key="5">
    <source>
        <dbReference type="Pfam" id="PF08100"/>
    </source>
</evidence>
<gene>
    <name evidence="6" type="ORF">KV110_22915</name>
</gene>
<dbReference type="PROSITE" id="PS51683">
    <property type="entry name" value="SAM_OMT_II"/>
    <property type="match status" value="1"/>
</dbReference>
<evidence type="ECO:0000256" key="3">
    <source>
        <dbReference type="ARBA" id="ARBA00022691"/>
    </source>
</evidence>
<dbReference type="InterPro" id="IPR001077">
    <property type="entry name" value="COMT_C"/>
</dbReference>
<dbReference type="Proteomes" id="UP000694257">
    <property type="component" value="Chromosome"/>
</dbReference>
<dbReference type="GO" id="GO:0032259">
    <property type="term" value="P:methylation"/>
    <property type="evidence" value="ECO:0007669"/>
    <property type="project" value="UniProtKB-KW"/>
</dbReference>
<keyword evidence="7" id="KW-1185">Reference proteome</keyword>
<name>A0ABX8RHG5_NOCIO</name>
<dbReference type="PANTHER" id="PTHR43712:SF2">
    <property type="entry name" value="O-METHYLTRANSFERASE CICE"/>
    <property type="match status" value="1"/>
</dbReference>
<protein>
    <submittedName>
        <fullName evidence="6">Methyltransferase</fullName>
    </submittedName>
</protein>
<evidence type="ECO:0000313" key="7">
    <source>
        <dbReference type="Proteomes" id="UP000694257"/>
    </source>
</evidence>
<reference evidence="6 7" key="1">
    <citation type="submission" date="2021-07" db="EMBL/GenBank/DDBJ databases">
        <title>Whole Genome Sequence of Nocardia Iowensis.</title>
        <authorList>
            <person name="Lamm A."/>
            <person name="Collins-Fairclough A.M."/>
            <person name="Bunk B."/>
            <person name="Sproer C."/>
        </authorList>
    </citation>
    <scope>NUCLEOTIDE SEQUENCE [LARGE SCALE GENOMIC DNA]</scope>
    <source>
        <strain evidence="6 7">NRRL 5646</strain>
    </source>
</reference>
<evidence type="ECO:0000259" key="4">
    <source>
        <dbReference type="Pfam" id="PF00891"/>
    </source>
</evidence>
<feature type="domain" description="O-methyltransferase dimerisation" evidence="5">
    <location>
        <begin position="20"/>
        <end position="90"/>
    </location>
</feature>
<dbReference type="RefSeq" id="WP_218469335.1">
    <property type="nucleotide sequence ID" value="NZ_BAABJN010000008.1"/>
</dbReference>
<dbReference type="InterPro" id="IPR016461">
    <property type="entry name" value="COMT-like"/>
</dbReference>
<dbReference type="PIRSF" id="PIRSF005739">
    <property type="entry name" value="O-mtase"/>
    <property type="match status" value="1"/>
</dbReference>